<evidence type="ECO:0000313" key="8">
    <source>
        <dbReference type="EMBL" id="KAF4665573.1"/>
    </source>
</evidence>
<evidence type="ECO:0000313" key="9">
    <source>
        <dbReference type="Proteomes" id="UP000570595"/>
    </source>
</evidence>
<evidence type="ECO:0000256" key="4">
    <source>
        <dbReference type="ARBA" id="ARBA00022884"/>
    </source>
</evidence>
<dbReference type="Proteomes" id="UP000570595">
    <property type="component" value="Unassembled WGS sequence"/>
</dbReference>
<dbReference type="InterPro" id="IPR009003">
    <property type="entry name" value="Peptidase_S1_PA"/>
</dbReference>
<keyword evidence="2 5" id="KW-0808">Transferase</keyword>
<dbReference type="GO" id="GO:0001510">
    <property type="term" value="P:RNA methylation"/>
    <property type="evidence" value="ECO:0007669"/>
    <property type="project" value="InterPro"/>
</dbReference>
<dbReference type="InterPro" id="IPR041517">
    <property type="entry name" value="DEGP_PDZ"/>
</dbReference>
<dbReference type="Pfam" id="PF01189">
    <property type="entry name" value="Methyltr_RsmB-F"/>
    <property type="match status" value="1"/>
</dbReference>
<protein>
    <recommendedName>
        <fullName evidence="7">SAM-dependent MTase RsmB/NOP-type domain-containing protein</fullName>
    </recommendedName>
</protein>
<comment type="caution">
    <text evidence="5">Lacks conserved residue(s) required for the propagation of feature annotation.</text>
</comment>
<dbReference type="Gene3D" id="2.40.10.10">
    <property type="entry name" value="Trypsin-like serine proteases"/>
    <property type="match status" value="2"/>
</dbReference>
<dbReference type="PANTHER" id="PTHR22808:SF6">
    <property type="entry name" value="SAM-DEPENDENT MTASE RSMB_NOP-TYPE DOMAIN-CONTAINING PROTEIN"/>
    <property type="match status" value="1"/>
</dbReference>
<dbReference type="AlphaFoldDB" id="A0A7J6M1W8"/>
<dbReference type="Gene3D" id="3.20.190.20">
    <property type="match status" value="1"/>
</dbReference>
<dbReference type="OrthoDB" id="4217619at2759"/>
<feature type="binding site" evidence="5">
    <location>
        <position position="824"/>
    </location>
    <ligand>
        <name>S-adenosyl-L-methionine</name>
        <dbReference type="ChEBI" id="CHEBI:59789"/>
    </ligand>
</feature>
<evidence type="ECO:0000256" key="1">
    <source>
        <dbReference type="ARBA" id="ARBA00022603"/>
    </source>
</evidence>
<feature type="binding site" evidence="5">
    <location>
        <begin position="758"/>
        <end position="764"/>
    </location>
    <ligand>
        <name>S-adenosyl-L-methionine</name>
        <dbReference type="ChEBI" id="CHEBI:59789"/>
    </ligand>
</feature>
<dbReference type="GO" id="GO:0003723">
    <property type="term" value="F:RNA binding"/>
    <property type="evidence" value="ECO:0007669"/>
    <property type="project" value="UniProtKB-UniRule"/>
</dbReference>
<dbReference type="PROSITE" id="PS51686">
    <property type="entry name" value="SAM_MT_RSMB_NOP"/>
    <property type="match status" value="1"/>
</dbReference>
<feature type="region of interest" description="Disordered" evidence="6">
    <location>
        <begin position="985"/>
        <end position="1005"/>
    </location>
</feature>
<dbReference type="GO" id="GO:0008173">
    <property type="term" value="F:RNA methyltransferase activity"/>
    <property type="evidence" value="ECO:0007669"/>
    <property type="project" value="InterPro"/>
</dbReference>
<dbReference type="InterPro" id="IPR043504">
    <property type="entry name" value="Peptidase_S1_PA_chymotrypsin"/>
</dbReference>
<name>A0A7J6M1W8_PEROL</name>
<dbReference type="InterPro" id="IPR046449">
    <property type="entry name" value="DEGP_PDZ_sf"/>
</dbReference>
<dbReference type="Gene3D" id="3.40.50.150">
    <property type="entry name" value="Vaccinia Virus protein VP39"/>
    <property type="match status" value="1"/>
</dbReference>
<feature type="domain" description="SAM-dependent MTase RsmB/NOP-type" evidence="7">
    <location>
        <begin position="650"/>
        <end position="982"/>
    </location>
</feature>
<comment type="caution">
    <text evidence="8">The sequence shown here is derived from an EMBL/GenBank/DDBJ whole genome shotgun (WGS) entry which is preliminary data.</text>
</comment>
<dbReference type="SUPFAM" id="SSF50494">
    <property type="entry name" value="Trypsin-like serine proteases"/>
    <property type="match status" value="1"/>
</dbReference>
<dbReference type="Pfam" id="PF17815">
    <property type="entry name" value="PDZ_3"/>
    <property type="match status" value="1"/>
</dbReference>
<dbReference type="InterPro" id="IPR049560">
    <property type="entry name" value="MeTrfase_RsmB-F_NOP2_cat"/>
</dbReference>
<feature type="binding site" evidence="5">
    <location>
        <position position="783"/>
    </location>
    <ligand>
        <name>S-adenosyl-L-methionine</name>
        <dbReference type="ChEBI" id="CHEBI:59789"/>
    </ligand>
</feature>
<organism evidence="8 9">
    <name type="scientific">Perkinsus olseni</name>
    <name type="common">Perkinsus atlanticus</name>
    <dbReference type="NCBI Taxonomy" id="32597"/>
    <lineage>
        <taxon>Eukaryota</taxon>
        <taxon>Sar</taxon>
        <taxon>Alveolata</taxon>
        <taxon>Perkinsozoa</taxon>
        <taxon>Perkinsea</taxon>
        <taxon>Perkinsida</taxon>
        <taxon>Perkinsidae</taxon>
        <taxon>Perkinsus</taxon>
    </lineage>
</organism>
<keyword evidence="3 5" id="KW-0949">S-adenosyl-L-methionine</keyword>
<evidence type="ECO:0000259" key="7">
    <source>
        <dbReference type="PROSITE" id="PS51686"/>
    </source>
</evidence>
<reference evidence="8 9" key="1">
    <citation type="submission" date="2020-04" db="EMBL/GenBank/DDBJ databases">
        <title>Perkinsus olseni comparative genomics.</title>
        <authorList>
            <person name="Bogema D.R."/>
        </authorList>
    </citation>
    <scope>NUCLEOTIDE SEQUENCE [LARGE SCALE GENOMIC DNA]</scope>
    <source>
        <strain evidence="8">ATCC PRA-179</strain>
    </source>
</reference>
<comment type="similarity">
    <text evidence="5">Belongs to the class I-like SAM-binding methyltransferase superfamily. RsmB/NOP family.</text>
</comment>
<feature type="active site" description="Nucleophile" evidence="5">
    <location>
        <position position="877"/>
    </location>
</feature>
<keyword evidence="4 5" id="KW-0694">RNA-binding</keyword>
<proteinExistence type="inferred from homology"/>
<dbReference type="PANTHER" id="PTHR22808">
    <property type="entry name" value="NCL1 YEAST -RELATED NOL1/NOP2/FMU SUN DOMAIN-CONTAINING"/>
    <property type="match status" value="1"/>
</dbReference>
<gene>
    <name evidence="8" type="ORF">FOZ61_010781</name>
</gene>
<accession>A0A7J6M1W8</accession>
<dbReference type="InterPro" id="IPR023267">
    <property type="entry name" value="RCMT"/>
</dbReference>
<evidence type="ECO:0000256" key="2">
    <source>
        <dbReference type="ARBA" id="ARBA00022679"/>
    </source>
</evidence>
<evidence type="ECO:0000256" key="3">
    <source>
        <dbReference type="ARBA" id="ARBA00022691"/>
    </source>
</evidence>
<dbReference type="SUPFAM" id="SSF53335">
    <property type="entry name" value="S-adenosyl-L-methionine-dependent methyltransferases"/>
    <property type="match status" value="1"/>
</dbReference>
<dbReference type="EMBL" id="JABAHT010000091">
    <property type="protein sequence ID" value="KAF4665573.1"/>
    <property type="molecule type" value="Genomic_DNA"/>
</dbReference>
<evidence type="ECO:0000256" key="6">
    <source>
        <dbReference type="SAM" id="MobiDB-lite"/>
    </source>
</evidence>
<keyword evidence="1 5" id="KW-0489">Methyltransferase</keyword>
<dbReference type="Pfam" id="PF13365">
    <property type="entry name" value="Trypsin_2"/>
    <property type="match status" value="1"/>
</dbReference>
<dbReference type="PRINTS" id="PR02008">
    <property type="entry name" value="RCMTFAMILY"/>
</dbReference>
<dbReference type="InterPro" id="IPR029063">
    <property type="entry name" value="SAM-dependent_MTases_sf"/>
</dbReference>
<dbReference type="InterPro" id="IPR001678">
    <property type="entry name" value="MeTrfase_RsmB-F_NOP2_dom"/>
</dbReference>
<sequence length="1037" mass="114641">MSLLASPLRLLPHAITSRPVLASTRLLSTTACRLFSAQRPSPADLAVVKLHVTRQRPSWTVPWQTTPVEASSGSGCLLSLPESAGPSWRSRNFVLTAAHVVADSIYLTVQRNTDYFEPNKFPAVVRAVCHDSDLALVEVTNDKEGFRNGGNHPSPDRPAAAMKPLELARWDDLPELRDTVQVVGYPVGGDKLSVTSGVVSRCEVVEYSHSARPALGITVDAAINAGNSGGPVMCGSSDKILGVAFQKYVSHGVENQGHAVPSYLIWRFINRVIARASDAESLASTIGGVGDGSLDLPCLGVTCQPVENEQFKKWLGVAAGDTDVGMDRKGVMVSWSVNPALKKYDVISAINGTPLDSFGHVWYLGRRLYMTALLDSFYVGDAVELTVLSRGDAGPVVERRTVGLMSPKDCFLVPKGQMYDVKAPPYLITGGLVFQPLSIDYLRGWTSDRDRPTHLQHIVNTGRKCETRQECVVLTQVLADECNSGYGSGWVGGPIVEKVNDEKICCLAHLEKILDAVVYSPEESADYVVLELLCYDGPFTMVLASREIRQGDDRVKERYGLPRLRSDGSSRRSGCPVHSPVDVVGLVFMTARKHPRSKHRRNRRRSVATTAEPVGKRFGDIVTDGVQRWETFYRACGLKMDNGDGEWDDLINHLRAPLPISFRVRKDSRCEPPRSIFEEVTLARNGRWIPPARQFKWCSGYQLGCDPRTAKEAYPELDAWLKQNHGGIGGGARRQEVASMVPVSVLGIEPAHEVLDMCAAPGSKTLQALDVIEQGRGMVVANELSTRRAHILCGRVGESEGFMVINHKAQLIPKKHKFDRVICDVPCSGDGTFRKYPVKWKHWDPSLGRRLHHTQIQIALRAFALLKVGGRMSYSTCSVNPLENEAVVQAILKAVSPHGRLVHVKLPGFRTYPGLNHWQVVEEREDSPEVFHCEAISQRDSKKEWYRPSMWPSGSFDLSPCLRVYPHLNNTGGFFTAVIEKTGEPWDDQSTAEPAENDQTEGISRRVTVKVRKSLSKLADKRLYNIIRAGKKRSSRQ</sequence>
<evidence type="ECO:0000256" key="5">
    <source>
        <dbReference type="PROSITE-ProRule" id="PRU01023"/>
    </source>
</evidence>